<dbReference type="AlphaFoldDB" id="A0A0J9CUZ4"/>
<reference evidence="9" key="2">
    <citation type="submission" date="2022-09" db="EMBL/GenBank/DDBJ databases">
        <title>Intensive care unit water sources are persistently colonized with multi-drug resistant bacteria and are the site of extensive horizontal gene transfer of antibiotic resistance genes.</title>
        <authorList>
            <person name="Diorio-Toth L."/>
        </authorList>
    </citation>
    <scope>NUCLEOTIDE SEQUENCE</scope>
    <source>
        <strain evidence="9">GD03659</strain>
    </source>
</reference>
<name>A0A0J9CUZ4_SPHYA</name>
<evidence type="ECO:0000256" key="2">
    <source>
        <dbReference type="ARBA" id="ARBA00022475"/>
    </source>
</evidence>
<feature type="transmembrane region" description="Helical" evidence="6">
    <location>
        <begin position="172"/>
        <end position="190"/>
    </location>
</feature>
<dbReference type="InterPro" id="IPR032816">
    <property type="entry name" value="VTT_dom"/>
</dbReference>
<dbReference type="InterPro" id="IPR051311">
    <property type="entry name" value="DedA_domain"/>
</dbReference>
<keyword evidence="2" id="KW-1003">Cell membrane</keyword>
<evidence type="ECO:0000256" key="5">
    <source>
        <dbReference type="ARBA" id="ARBA00023136"/>
    </source>
</evidence>
<feature type="transmembrane region" description="Helical" evidence="6">
    <location>
        <begin position="12"/>
        <end position="30"/>
    </location>
</feature>
<keyword evidence="3 6" id="KW-0812">Transmembrane</keyword>
<keyword evidence="5 6" id="KW-0472">Membrane</keyword>
<accession>A0A0J9CUZ4</accession>
<reference evidence="8 10" key="1">
    <citation type="submission" date="2017-04" db="EMBL/GenBank/DDBJ databases">
        <title>Characterization, genome and methylation analysis of a phthalic acid esters degrading strain Sphingobium yanoikuyae SHJ.</title>
        <authorList>
            <person name="Feng L."/>
        </authorList>
    </citation>
    <scope>NUCLEOTIDE SEQUENCE [LARGE SCALE GENOMIC DNA]</scope>
    <source>
        <strain evidence="8 10">SHJ</strain>
    </source>
</reference>
<evidence type="ECO:0000313" key="9">
    <source>
        <dbReference type="EMBL" id="MDH2134194.1"/>
    </source>
</evidence>
<dbReference type="PANTHER" id="PTHR42709">
    <property type="entry name" value="ALKALINE PHOSPHATASE LIKE PROTEIN"/>
    <property type="match status" value="1"/>
</dbReference>
<comment type="subcellular location">
    <subcellularLocation>
        <location evidence="1">Cell membrane</location>
        <topology evidence="1">Multi-pass membrane protein</topology>
    </subcellularLocation>
</comment>
<organism evidence="8 10">
    <name type="scientific">Sphingobium yanoikuyae</name>
    <name type="common">Sphingomonas yanoikuyae</name>
    <dbReference type="NCBI Taxonomy" id="13690"/>
    <lineage>
        <taxon>Bacteria</taxon>
        <taxon>Pseudomonadati</taxon>
        <taxon>Pseudomonadota</taxon>
        <taxon>Alphaproteobacteria</taxon>
        <taxon>Sphingomonadales</taxon>
        <taxon>Sphingomonadaceae</taxon>
        <taxon>Sphingobium</taxon>
    </lineage>
</organism>
<dbReference type="RefSeq" id="WP_004212634.1">
    <property type="nucleotide sequence ID" value="NZ_CP020925.1"/>
</dbReference>
<dbReference type="PANTHER" id="PTHR42709:SF6">
    <property type="entry name" value="UNDECAPRENYL PHOSPHATE TRANSPORTER A"/>
    <property type="match status" value="1"/>
</dbReference>
<evidence type="ECO:0000259" key="7">
    <source>
        <dbReference type="Pfam" id="PF09335"/>
    </source>
</evidence>
<dbReference type="EMBL" id="JAOCKX010000051">
    <property type="protein sequence ID" value="MDH2134194.1"/>
    <property type="molecule type" value="Genomic_DNA"/>
</dbReference>
<dbReference type="Pfam" id="PF09335">
    <property type="entry name" value="VTT_dom"/>
    <property type="match status" value="1"/>
</dbReference>
<evidence type="ECO:0000256" key="3">
    <source>
        <dbReference type="ARBA" id="ARBA00022692"/>
    </source>
</evidence>
<keyword evidence="4 6" id="KW-1133">Transmembrane helix</keyword>
<evidence type="ECO:0000256" key="6">
    <source>
        <dbReference type="SAM" id="Phobius"/>
    </source>
</evidence>
<dbReference type="Proteomes" id="UP000037029">
    <property type="component" value="Chromosome"/>
</dbReference>
<dbReference type="Proteomes" id="UP001162318">
    <property type="component" value="Unassembled WGS sequence"/>
</dbReference>
<evidence type="ECO:0000256" key="1">
    <source>
        <dbReference type="ARBA" id="ARBA00004651"/>
    </source>
</evidence>
<sequence>MTEWITDIVERMGYWAIGLLMLLENVFPPIPSEVIMPLAGYTAADGGLNIILVIICGTIGTVTGAAFWWWLAGKCGERRLKKLADRHGRWLTLSANEIDHVDAWFDRHGSWAIPVAHIIPGLRTLISIPAGVFGTPFPRFLILTTLGSAVWNSLLAGAGYFLGRQFSAVDRYLGPAGLTIMAAVLLYYVYRVITFKPSVENA</sequence>
<feature type="transmembrane region" description="Helical" evidence="6">
    <location>
        <begin position="140"/>
        <end position="160"/>
    </location>
</feature>
<evidence type="ECO:0000256" key="4">
    <source>
        <dbReference type="ARBA" id="ARBA00022989"/>
    </source>
</evidence>
<dbReference type="EMBL" id="CP020925">
    <property type="protein sequence ID" value="ATP19159.1"/>
    <property type="molecule type" value="Genomic_DNA"/>
</dbReference>
<evidence type="ECO:0000313" key="8">
    <source>
        <dbReference type="EMBL" id="ATP19159.1"/>
    </source>
</evidence>
<feature type="transmembrane region" description="Helical" evidence="6">
    <location>
        <begin position="50"/>
        <end position="72"/>
    </location>
</feature>
<protein>
    <submittedName>
        <fullName evidence="8">DedA family protein</fullName>
    </submittedName>
</protein>
<feature type="domain" description="VTT" evidence="7">
    <location>
        <begin position="30"/>
        <end position="160"/>
    </location>
</feature>
<proteinExistence type="predicted"/>
<evidence type="ECO:0000313" key="10">
    <source>
        <dbReference type="Proteomes" id="UP000037029"/>
    </source>
</evidence>
<gene>
    <name evidence="8" type="ORF">BV87_12615</name>
    <name evidence="9" type="ORF">N5J77_23965</name>
</gene>
<dbReference type="GO" id="GO:0005886">
    <property type="term" value="C:plasma membrane"/>
    <property type="evidence" value="ECO:0007669"/>
    <property type="project" value="UniProtKB-SubCell"/>
</dbReference>